<dbReference type="PANTHER" id="PTHR33515:SF1">
    <property type="entry name" value="RIBOSOME-BINDING FACTOR A, CHLOROPLASTIC-RELATED"/>
    <property type="match status" value="1"/>
</dbReference>
<dbReference type="InterPro" id="IPR015946">
    <property type="entry name" value="KH_dom-like_a/b"/>
</dbReference>
<dbReference type="EMBL" id="FQVG01000002">
    <property type="protein sequence ID" value="SHE33402.1"/>
    <property type="molecule type" value="Genomic_DNA"/>
</dbReference>
<gene>
    <name evidence="2" type="primary">rbfA</name>
    <name evidence="3" type="ORF">SAMN02746091_00171</name>
</gene>
<dbReference type="PANTHER" id="PTHR33515">
    <property type="entry name" value="RIBOSOME-BINDING FACTOR A, CHLOROPLASTIC-RELATED"/>
    <property type="match status" value="1"/>
</dbReference>
<keyword evidence="4" id="KW-1185">Reference proteome</keyword>
<accession>A0A1M4SMM3</accession>
<comment type="subunit">
    <text evidence="2">Monomer. Binds 30S ribosomal subunits, but not 50S ribosomal subunits or 70S ribosomes.</text>
</comment>
<evidence type="ECO:0000256" key="1">
    <source>
        <dbReference type="ARBA" id="ARBA00022517"/>
    </source>
</evidence>
<dbReference type="NCBIfam" id="TIGR00082">
    <property type="entry name" value="rbfA"/>
    <property type="match status" value="1"/>
</dbReference>
<organism evidence="3 4">
    <name type="scientific">Caloramator proteoclasticus DSM 10124</name>
    <dbReference type="NCBI Taxonomy" id="1121262"/>
    <lineage>
        <taxon>Bacteria</taxon>
        <taxon>Bacillati</taxon>
        <taxon>Bacillota</taxon>
        <taxon>Clostridia</taxon>
        <taxon>Eubacteriales</taxon>
        <taxon>Clostridiaceae</taxon>
        <taxon>Caloramator</taxon>
    </lineage>
</organism>
<dbReference type="InterPro" id="IPR000238">
    <property type="entry name" value="RbfA"/>
</dbReference>
<dbReference type="Proteomes" id="UP000184423">
    <property type="component" value="Unassembled WGS sequence"/>
</dbReference>
<evidence type="ECO:0000256" key="2">
    <source>
        <dbReference type="HAMAP-Rule" id="MF_00003"/>
    </source>
</evidence>
<dbReference type="GO" id="GO:0005829">
    <property type="term" value="C:cytosol"/>
    <property type="evidence" value="ECO:0007669"/>
    <property type="project" value="TreeGrafter"/>
</dbReference>
<dbReference type="InterPro" id="IPR020053">
    <property type="entry name" value="Ribosome-bd_factorA_CS"/>
</dbReference>
<comment type="function">
    <text evidence="2">One of several proteins that assist in the late maturation steps of the functional core of the 30S ribosomal subunit. Associates with free 30S ribosomal subunits (but not with 30S subunits that are part of 70S ribosomes or polysomes). Required for efficient processing of 16S rRNA. May interact with the 5'-terminal helix region of 16S rRNA.</text>
</comment>
<dbReference type="GO" id="GO:0043024">
    <property type="term" value="F:ribosomal small subunit binding"/>
    <property type="evidence" value="ECO:0007669"/>
    <property type="project" value="TreeGrafter"/>
</dbReference>
<dbReference type="GO" id="GO:0030490">
    <property type="term" value="P:maturation of SSU-rRNA"/>
    <property type="evidence" value="ECO:0007669"/>
    <property type="project" value="UniProtKB-UniRule"/>
</dbReference>
<protein>
    <recommendedName>
        <fullName evidence="2">Ribosome-binding factor A</fullName>
    </recommendedName>
</protein>
<keyword evidence="2" id="KW-0963">Cytoplasm</keyword>
<comment type="similarity">
    <text evidence="2">Belongs to the RbfA family.</text>
</comment>
<dbReference type="Pfam" id="PF02033">
    <property type="entry name" value="RBFA"/>
    <property type="match status" value="1"/>
</dbReference>
<dbReference type="InterPro" id="IPR023799">
    <property type="entry name" value="RbfA_dom_sf"/>
</dbReference>
<dbReference type="RefSeq" id="WP_027307479.1">
    <property type="nucleotide sequence ID" value="NZ_FQVG01000002.1"/>
</dbReference>
<evidence type="ECO:0000313" key="3">
    <source>
        <dbReference type="EMBL" id="SHE33402.1"/>
    </source>
</evidence>
<dbReference type="SUPFAM" id="SSF89919">
    <property type="entry name" value="Ribosome-binding factor A, RbfA"/>
    <property type="match status" value="1"/>
</dbReference>
<keyword evidence="1 2" id="KW-0690">Ribosome biogenesis</keyword>
<sequence length="116" mass="13491">MAFERNTRLSEEVRKVLSNIVQNELKDPRIPPLTSITHVDVTKDLRYAKVYVSVFADNESKKSCIEGLKSASGFLRKELGNRIKIRYTPELIFELDESIEYSMKINDILREINKNE</sequence>
<reference evidence="4" key="1">
    <citation type="submission" date="2016-11" db="EMBL/GenBank/DDBJ databases">
        <authorList>
            <person name="Varghese N."/>
            <person name="Submissions S."/>
        </authorList>
    </citation>
    <scope>NUCLEOTIDE SEQUENCE [LARGE SCALE GENOMIC DNA]</scope>
    <source>
        <strain evidence="4">DSM 10124</strain>
    </source>
</reference>
<dbReference type="PROSITE" id="PS01319">
    <property type="entry name" value="RBFA"/>
    <property type="match status" value="1"/>
</dbReference>
<proteinExistence type="inferred from homology"/>
<comment type="subcellular location">
    <subcellularLocation>
        <location evidence="2">Cytoplasm</location>
    </subcellularLocation>
</comment>
<dbReference type="HAMAP" id="MF_00003">
    <property type="entry name" value="RbfA"/>
    <property type="match status" value="1"/>
</dbReference>
<dbReference type="Gene3D" id="3.30.300.20">
    <property type="match status" value="1"/>
</dbReference>
<dbReference type="AlphaFoldDB" id="A0A1M4SMM3"/>
<evidence type="ECO:0000313" key="4">
    <source>
        <dbReference type="Proteomes" id="UP000184423"/>
    </source>
</evidence>
<name>A0A1M4SMM3_9CLOT</name>